<feature type="domain" description="Glycosyl transferase family 1" evidence="1">
    <location>
        <begin position="223"/>
        <end position="381"/>
    </location>
</feature>
<dbReference type="InterPro" id="IPR028098">
    <property type="entry name" value="Glyco_trans_4-like_N"/>
</dbReference>
<dbReference type="OrthoDB" id="185319at2"/>
<dbReference type="InterPro" id="IPR001296">
    <property type="entry name" value="Glyco_trans_1"/>
</dbReference>
<sequence length="420" mass="45858">MTRLVFFSHYYPPEVNAPASRTSEHCRAWARAGHEVTVITSAPNHPRGELYPGYRNKVFQVETADGVKVVRVWTYLAANAGFSRRILNYLSYMLTAVHAAFRLPRPDVYVSTSPQFFCGLAGMIAARLRRRPWVLEIRDLWPESIVTVGAMRKGPVIRVLEWLERLAYRNADRIVSLTDAFVPHIDERCGDRGKIVVIKNGVDLALFQRGSCAAAVKREFGLEGRFVAAYVGTHGMAHGLDTLLDAAAALKDDSGIAFLMVGDGADHGRLAARVASERLANVVMLGQLPKARMPDIWAATDASLILLKRSETFLKVLPSKTFEAMAMEVPIVLGVDGEAKALVEDAGAGLAIAPESAADLAAAVVRLRDDANFARALGRRGGAYVRAHFDRERLARRYIEALDAAVAAKGAKPDGAELRA</sequence>
<name>A0A2S6NAP0_9HYPH</name>
<comment type="caution">
    <text evidence="3">The sequence shown here is derived from an EMBL/GenBank/DDBJ whole genome shotgun (WGS) entry which is preliminary data.</text>
</comment>
<dbReference type="CDD" id="cd03794">
    <property type="entry name" value="GT4_WbuB-like"/>
    <property type="match status" value="1"/>
</dbReference>
<feature type="domain" description="Glycosyltransferase subfamily 4-like N-terminal" evidence="2">
    <location>
        <begin position="19"/>
        <end position="201"/>
    </location>
</feature>
<protein>
    <submittedName>
        <fullName evidence="3">Glycosyltransferase WbuB</fullName>
    </submittedName>
</protein>
<keyword evidence="3" id="KW-0808">Transferase</keyword>
<dbReference type="RefSeq" id="WP_104507422.1">
    <property type="nucleotide sequence ID" value="NZ_JACIGC010000024.1"/>
</dbReference>
<keyword evidence="4" id="KW-1185">Reference proteome</keyword>
<gene>
    <name evidence="3" type="ORF">CCR94_08370</name>
</gene>
<dbReference type="Pfam" id="PF13579">
    <property type="entry name" value="Glyco_trans_4_4"/>
    <property type="match status" value="1"/>
</dbReference>
<dbReference type="AlphaFoldDB" id="A0A2S6NAP0"/>
<dbReference type="EMBL" id="NHSJ01000053">
    <property type="protein sequence ID" value="PPQ31676.1"/>
    <property type="molecule type" value="Genomic_DNA"/>
</dbReference>
<dbReference type="GO" id="GO:0016758">
    <property type="term" value="F:hexosyltransferase activity"/>
    <property type="evidence" value="ECO:0007669"/>
    <property type="project" value="TreeGrafter"/>
</dbReference>
<evidence type="ECO:0000313" key="3">
    <source>
        <dbReference type="EMBL" id="PPQ31676.1"/>
    </source>
</evidence>
<dbReference type="PANTHER" id="PTHR45947">
    <property type="entry name" value="SULFOQUINOVOSYL TRANSFERASE SQD2"/>
    <property type="match status" value="1"/>
</dbReference>
<dbReference type="SUPFAM" id="SSF53756">
    <property type="entry name" value="UDP-Glycosyltransferase/glycogen phosphorylase"/>
    <property type="match status" value="1"/>
</dbReference>
<evidence type="ECO:0000313" key="4">
    <source>
        <dbReference type="Proteomes" id="UP000239089"/>
    </source>
</evidence>
<organism evidence="3 4">
    <name type="scientific">Rhodoblastus sphagnicola</name>
    <dbReference type="NCBI Taxonomy" id="333368"/>
    <lineage>
        <taxon>Bacteria</taxon>
        <taxon>Pseudomonadati</taxon>
        <taxon>Pseudomonadota</taxon>
        <taxon>Alphaproteobacteria</taxon>
        <taxon>Hyphomicrobiales</taxon>
        <taxon>Rhodoblastaceae</taxon>
        <taxon>Rhodoblastus</taxon>
    </lineage>
</organism>
<accession>A0A2S6NAP0</accession>
<evidence type="ECO:0000259" key="1">
    <source>
        <dbReference type="Pfam" id="PF00534"/>
    </source>
</evidence>
<dbReference type="Gene3D" id="3.40.50.2000">
    <property type="entry name" value="Glycogen Phosphorylase B"/>
    <property type="match status" value="2"/>
</dbReference>
<dbReference type="Pfam" id="PF00534">
    <property type="entry name" value="Glycos_transf_1"/>
    <property type="match status" value="1"/>
</dbReference>
<dbReference type="Proteomes" id="UP000239089">
    <property type="component" value="Unassembled WGS sequence"/>
</dbReference>
<dbReference type="PANTHER" id="PTHR45947:SF3">
    <property type="entry name" value="SULFOQUINOVOSYL TRANSFERASE SQD2"/>
    <property type="match status" value="1"/>
</dbReference>
<reference evidence="3 4" key="1">
    <citation type="journal article" date="2018" name="Arch. Microbiol.">
        <title>New insights into the metabolic potential of the phototrophic purple bacterium Rhodopila globiformis DSM 161(T) from its draft genome sequence and evidence for a vanadium-dependent nitrogenase.</title>
        <authorList>
            <person name="Imhoff J.F."/>
            <person name="Rahn T."/>
            <person name="Kunzel S."/>
            <person name="Neulinger S.C."/>
        </authorList>
    </citation>
    <scope>NUCLEOTIDE SEQUENCE [LARGE SCALE GENOMIC DNA]</scope>
    <source>
        <strain evidence="3 4">DSM 16996</strain>
    </source>
</reference>
<evidence type="ECO:0000259" key="2">
    <source>
        <dbReference type="Pfam" id="PF13579"/>
    </source>
</evidence>
<proteinExistence type="predicted"/>
<dbReference type="InterPro" id="IPR050194">
    <property type="entry name" value="Glycosyltransferase_grp1"/>
</dbReference>